<dbReference type="EMBL" id="BSFD01000010">
    <property type="protein sequence ID" value="GLK49533.1"/>
    <property type="molecule type" value="Genomic_DNA"/>
</dbReference>
<evidence type="ECO:0000313" key="3">
    <source>
        <dbReference type="EMBL" id="GLK49533.1"/>
    </source>
</evidence>
<keyword evidence="2" id="KW-0812">Transmembrane</keyword>
<organism evidence="3 4">
    <name type="scientific">Brevundimonas intermedia</name>
    <dbReference type="NCBI Taxonomy" id="74315"/>
    <lineage>
        <taxon>Bacteria</taxon>
        <taxon>Pseudomonadati</taxon>
        <taxon>Pseudomonadota</taxon>
        <taxon>Alphaproteobacteria</taxon>
        <taxon>Caulobacterales</taxon>
        <taxon>Caulobacteraceae</taxon>
        <taxon>Brevundimonas</taxon>
    </lineage>
</organism>
<name>A0ABQ5TAX1_9CAUL</name>
<keyword evidence="2" id="KW-0472">Membrane</keyword>
<protein>
    <recommendedName>
        <fullName evidence="5">DUF2946 domain-containing protein</fullName>
    </recommendedName>
</protein>
<evidence type="ECO:0008006" key="5">
    <source>
        <dbReference type="Google" id="ProtNLM"/>
    </source>
</evidence>
<sequence>MNDTADPLRRGVAAPILGGVKIVSSLLLLIGALAVLTLGAVGVSASPATASSPCHETSHAAPDQTPDQPVKAPGKTMKVMACCVACVAAPNLDPASDPDPTVSPARLTAPLFNVPAGLLLSPEPGPPRLLIA</sequence>
<keyword evidence="4" id="KW-1185">Reference proteome</keyword>
<keyword evidence="2" id="KW-1133">Transmembrane helix</keyword>
<feature type="compositionally biased region" description="Polar residues" evidence="1">
    <location>
        <begin position="46"/>
        <end position="55"/>
    </location>
</feature>
<evidence type="ECO:0000256" key="1">
    <source>
        <dbReference type="SAM" id="MobiDB-lite"/>
    </source>
</evidence>
<feature type="transmembrane region" description="Helical" evidence="2">
    <location>
        <begin position="12"/>
        <end position="36"/>
    </location>
</feature>
<proteinExistence type="predicted"/>
<reference evidence="3" key="2">
    <citation type="submission" date="2023-01" db="EMBL/GenBank/DDBJ databases">
        <authorList>
            <person name="Sun Q."/>
            <person name="Evtushenko L."/>
        </authorList>
    </citation>
    <scope>NUCLEOTIDE SEQUENCE</scope>
    <source>
        <strain evidence="3">VKM B-1499</strain>
    </source>
</reference>
<accession>A0ABQ5TAX1</accession>
<comment type="caution">
    <text evidence="3">The sequence shown here is derived from an EMBL/GenBank/DDBJ whole genome shotgun (WGS) entry which is preliminary data.</text>
</comment>
<gene>
    <name evidence="3" type="ORF">GCM10017620_25060</name>
</gene>
<reference evidence="3" key="1">
    <citation type="journal article" date="2014" name="Int. J. Syst. Evol. Microbiol.">
        <title>Complete genome of a new Firmicutes species belonging to the dominant human colonic microbiota ('Ruminococcus bicirculans') reveals two chromosomes and a selective capacity to utilize plant glucans.</title>
        <authorList>
            <consortium name="NISC Comparative Sequencing Program"/>
            <person name="Wegmann U."/>
            <person name="Louis P."/>
            <person name="Goesmann A."/>
            <person name="Henrissat B."/>
            <person name="Duncan S.H."/>
            <person name="Flint H.J."/>
        </authorList>
    </citation>
    <scope>NUCLEOTIDE SEQUENCE</scope>
    <source>
        <strain evidence="3">VKM B-1499</strain>
    </source>
</reference>
<evidence type="ECO:0000256" key="2">
    <source>
        <dbReference type="SAM" id="Phobius"/>
    </source>
</evidence>
<dbReference type="RefSeq" id="WP_271165730.1">
    <property type="nucleotide sequence ID" value="NZ_BSFD01000010.1"/>
</dbReference>
<dbReference type="Proteomes" id="UP001143509">
    <property type="component" value="Unassembled WGS sequence"/>
</dbReference>
<evidence type="ECO:0000313" key="4">
    <source>
        <dbReference type="Proteomes" id="UP001143509"/>
    </source>
</evidence>
<feature type="region of interest" description="Disordered" evidence="1">
    <location>
        <begin position="45"/>
        <end position="72"/>
    </location>
</feature>